<dbReference type="EMBL" id="LXQA010162957">
    <property type="protein sequence ID" value="MCI28008.1"/>
    <property type="molecule type" value="Genomic_DNA"/>
</dbReference>
<dbReference type="AlphaFoldDB" id="A0A392QUN0"/>
<proteinExistence type="predicted"/>
<keyword evidence="2" id="KW-1185">Reference proteome</keyword>
<feature type="non-terminal residue" evidence="1">
    <location>
        <position position="1"/>
    </location>
</feature>
<sequence length="115" mass="13127">RIKVWMARAVTTVILWTSFVQLMAIGEFWGPRLLKGMPYCFSHLEEPSIVAKVIVPAKVVFPPKKILNRLSLIMSLLSWSRSVVILWANEAYMTSVEIGRGDIRNHAVSSHYKRS</sequence>
<protein>
    <submittedName>
        <fullName evidence="1">DUF246 domain-containing protein</fullName>
    </submittedName>
</protein>
<evidence type="ECO:0000313" key="2">
    <source>
        <dbReference type="Proteomes" id="UP000265520"/>
    </source>
</evidence>
<reference evidence="1 2" key="1">
    <citation type="journal article" date="2018" name="Front. Plant Sci.">
        <title>Red Clover (Trifolium pratense) and Zigzag Clover (T. medium) - A Picture of Genomic Similarities and Differences.</title>
        <authorList>
            <person name="Dluhosova J."/>
            <person name="Istvanek J."/>
            <person name="Nedelnik J."/>
            <person name="Repkova J."/>
        </authorList>
    </citation>
    <scope>NUCLEOTIDE SEQUENCE [LARGE SCALE GENOMIC DNA]</scope>
    <source>
        <strain evidence="2">cv. 10/8</strain>
        <tissue evidence="1">Leaf</tissue>
    </source>
</reference>
<dbReference type="Proteomes" id="UP000265520">
    <property type="component" value="Unassembled WGS sequence"/>
</dbReference>
<evidence type="ECO:0000313" key="1">
    <source>
        <dbReference type="EMBL" id="MCI28008.1"/>
    </source>
</evidence>
<accession>A0A392QUN0</accession>
<organism evidence="1 2">
    <name type="scientific">Trifolium medium</name>
    <dbReference type="NCBI Taxonomy" id="97028"/>
    <lineage>
        <taxon>Eukaryota</taxon>
        <taxon>Viridiplantae</taxon>
        <taxon>Streptophyta</taxon>
        <taxon>Embryophyta</taxon>
        <taxon>Tracheophyta</taxon>
        <taxon>Spermatophyta</taxon>
        <taxon>Magnoliopsida</taxon>
        <taxon>eudicotyledons</taxon>
        <taxon>Gunneridae</taxon>
        <taxon>Pentapetalae</taxon>
        <taxon>rosids</taxon>
        <taxon>fabids</taxon>
        <taxon>Fabales</taxon>
        <taxon>Fabaceae</taxon>
        <taxon>Papilionoideae</taxon>
        <taxon>50 kb inversion clade</taxon>
        <taxon>NPAAA clade</taxon>
        <taxon>Hologalegina</taxon>
        <taxon>IRL clade</taxon>
        <taxon>Trifolieae</taxon>
        <taxon>Trifolium</taxon>
    </lineage>
</organism>
<name>A0A392QUN0_9FABA</name>
<comment type="caution">
    <text evidence="1">The sequence shown here is derived from an EMBL/GenBank/DDBJ whole genome shotgun (WGS) entry which is preliminary data.</text>
</comment>